<dbReference type="InterPro" id="IPR051324">
    <property type="entry name" value="Stress/Tellurium_Resist"/>
</dbReference>
<feature type="domain" description="vWA found in TerF C terminus" evidence="3">
    <location>
        <begin position="212"/>
        <end position="414"/>
    </location>
</feature>
<dbReference type="Pfam" id="PF02342">
    <property type="entry name" value="TerD"/>
    <property type="match status" value="1"/>
</dbReference>
<dbReference type="Proteomes" id="UP001059836">
    <property type="component" value="Chromosome"/>
</dbReference>
<dbReference type="InterPro" id="IPR003325">
    <property type="entry name" value="TerD"/>
</dbReference>
<evidence type="ECO:0000256" key="1">
    <source>
        <dbReference type="ARBA" id="ARBA00008775"/>
    </source>
</evidence>
<reference evidence="4" key="1">
    <citation type="journal article" date="2021" name="Nat. Microbiol.">
        <title>Cocultivation of an ultrasmall environmental parasitic bacterium with lytic ability against bacteria associated with wastewater foams.</title>
        <authorList>
            <person name="Batinovic S."/>
            <person name="Rose J.J.A."/>
            <person name="Ratcliffe J."/>
            <person name="Seviour R.J."/>
            <person name="Petrovski S."/>
        </authorList>
    </citation>
    <scope>NUCLEOTIDE SEQUENCE</scope>
    <source>
        <strain evidence="4">CON9</strain>
    </source>
</reference>
<accession>A0ABX6IGL6</accession>
<name>A0ABX6IGL6_9ACTN</name>
<dbReference type="PANTHER" id="PTHR32097">
    <property type="entry name" value="CAMP-BINDING PROTEIN 1-RELATED"/>
    <property type="match status" value="1"/>
</dbReference>
<evidence type="ECO:0000313" key="5">
    <source>
        <dbReference type="Proteomes" id="UP001059836"/>
    </source>
</evidence>
<comment type="similarity">
    <text evidence="1">Belongs to the CAPAB/TerDEXZ family.</text>
</comment>
<evidence type="ECO:0000259" key="2">
    <source>
        <dbReference type="Pfam" id="PF02342"/>
    </source>
</evidence>
<dbReference type="EMBL" id="CP045809">
    <property type="protein sequence ID" value="QHN35002.1"/>
    <property type="molecule type" value="Genomic_DNA"/>
</dbReference>
<feature type="domain" description="TerD" evidence="2">
    <location>
        <begin position="26"/>
        <end position="155"/>
    </location>
</feature>
<evidence type="ECO:0000313" key="4">
    <source>
        <dbReference type="EMBL" id="QHN35002.1"/>
    </source>
</evidence>
<sequence length="416" mass="45285">MSDFALSRGQNTALTGPRPLTVQVRGRIRLDVLAFVLGDDEKVSGDADFVFYNQPAHPSGAVTLDDRGVVVVDPARLPGGASRVHIGVVAEHQTLGDARIEVVLAQDGRTVTAPGEGLTVETSAVLIEIYRRGDDWKIRNTSAGWEGGFADLVRSHGVQVDDEPVPGQSGAAGPRTAPGEEKLSLTKRATLDLRKKQVHKVLLEKKVQPGVRARVVMVIDKTFSMSVLYRDGVVGELVERMIPVATQLDDDGALEAYVYAVRCAKLPDITVDRAEEWVREYVHLRGAHGGVDYDRLGGRNEELPILEQVIADCRESADPVLVLFFTDGGFARGRKAIQKLISEAAALPIFWQFIGIGKADFGALTALDELSGRIVDNAGFFAVDDVSRISDEQLYRLLLSEFPDWLAAARAARVLR</sequence>
<dbReference type="RefSeq" id="WP_213248785.1">
    <property type="nucleotide sequence ID" value="NZ_CP045806.1"/>
</dbReference>
<dbReference type="PANTHER" id="PTHR32097:SF4">
    <property type="entry name" value="GENERAL STRESS PROTEIN 16U"/>
    <property type="match status" value="1"/>
</dbReference>
<protein>
    <submittedName>
        <fullName evidence="4">Stress protein</fullName>
    </submittedName>
</protein>
<proteinExistence type="inferred from homology"/>
<dbReference type="InterPro" id="IPR036465">
    <property type="entry name" value="vWFA_dom_sf"/>
</dbReference>
<dbReference type="InterPro" id="IPR019303">
    <property type="entry name" value="vWA_TerF_C"/>
</dbReference>
<keyword evidence="5" id="KW-1185">Reference proteome</keyword>
<gene>
    <name evidence="4" type="ORF">GII31_08925</name>
</gene>
<dbReference type="CDD" id="cd06974">
    <property type="entry name" value="TerD_like"/>
    <property type="match status" value="1"/>
</dbReference>
<dbReference type="Gene3D" id="2.60.60.30">
    <property type="entry name" value="sav2460 like domains"/>
    <property type="match status" value="1"/>
</dbReference>
<organism evidence="4 5">
    <name type="scientific">Gordonia pseudamarae</name>
    <dbReference type="NCBI Taxonomy" id="2831662"/>
    <lineage>
        <taxon>Bacteria</taxon>
        <taxon>Bacillati</taxon>
        <taxon>Actinomycetota</taxon>
        <taxon>Actinomycetes</taxon>
        <taxon>Mycobacteriales</taxon>
        <taxon>Gordoniaceae</taxon>
        <taxon>Gordonia</taxon>
    </lineage>
</organism>
<dbReference type="Pfam" id="PF10138">
    <property type="entry name" value="vWA-TerF-like"/>
    <property type="match status" value="1"/>
</dbReference>
<evidence type="ECO:0000259" key="3">
    <source>
        <dbReference type="Pfam" id="PF10138"/>
    </source>
</evidence>
<dbReference type="SUPFAM" id="SSF53300">
    <property type="entry name" value="vWA-like"/>
    <property type="match status" value="1"/>
</dbReference>